<dbReference type="InterPro" id="IPR024425">
    <property type="entry name" value="LiaF-like_C"/>
</dbReference>
<evidence type="ECO:0000259" key="2">
    <source>
        <dbReference type="Pfam" id="PF09922"/>
    </source>
</evidence>
<dbReference type="PANTHER" id="PTHR40763:SF4">
    <property type="entry name" value="DUF1707 DOMAIN-CONTAINING PROTEIN"/>
    <property type="match status" value="1"/>
</dbReference>
<dbReference type="Pfam" id="PF09922">
    <property type="entry name" value="LiaF-like_C"/>
    <property type="match status" value="1"/>
</dbReference>
<sequence>MDETHDQRAMRASDADREQVADVLRQAASDGRLSLSELEERIEALYAAKTYADFEPVIRDLPGHLPLPPSAAIARRVDSAPVPSPSTSPSARVGGVASTRSAKVVFSGIQRRGDWVVPQHYRIKAVFGGADLDLREATLEAAEVEIHVKAVFGGVNIVVPPDIRVQVDGEGVFGAFNDDTAKGGRPDPGAPLVRVTGKAVFGGVNVERKALGH</sequence>
<name>A0A4V2XWY0_9ACTN</name>
<evidence type="ECO:0000313" key="3">
    <source>
        <dbReference type="EMBL" id="TDC50565.1"/>
    </source>
</evidence>
<dbReference type="AlphaFoldDB" id="A0A4V2XWY0"/>
<comment type="caution">
    <text evidence="3">The sequence shown here is derived from an EMBL/GenBank/DDBJ whole genome shotgun (WGS) entry which is preliminary data.</text>
</comment>
<keyword evidence="4" id="KW-1185">Reference proteome</keyword>
<gene>
    <name evidence="3" type="ORF">E1212_14410</name>
</gene>
<proteinExistence type="predicted"/>
<dbReference type="RefSeq" id="WP_131983591.1">
    <property type="nucleotide sequence ID" value="NZ_SMKL01000029.1"/>
</dbReference>
<dbReference type="PANTHER" id="PTHR40763">
    <property type="entry name" value="MEMBRANE PROTEIN-RELATED"/>
    <property type="match status" value="1"/>
</dbReference>
<dbReference type="Pfam" id="PF08044">
    <property type="entry name" value="DUF1707"/>
    <property type="match status" value="1"/>
</dbReference>
<dbReference type="InterPro" id="IPR012551">
    <property type="entry name" value="DUF1707_SHOCT-like"/>
</dbReference>
<dbReference type="OrthoDB" id="4772576at2"/>
<organism evidence="3 4">
    <name type="scientific">Jiangella ureilytica</name>
    <dbReference type="NCBI Taxonomy" id="2530374"/>
    <lineage>
        <taxon>Bacteria</taxon>
        <taxon>Bacillati</taxon>
        <taxon>Actinomycetota</taxon>
        <taxon>Actinomycetes</taxon>
        <taxon>Jiangellales</taxon>
        <taxon>Jiangellaceae</taxon>
        <taxon>Jiangella</taxon>
    </lineage>
</organism>
<evidence type="ECO:0000313" key="4">
    <source>
        <dbReference type="Proteomes" id="UP000295621"/>
    </source>
</evidence>
<dbReference type="EMBL" id="SMKL01000029">
    <property type="protein sequence ID" value="TDC50565.1"/>
    <property type="molecule type" value="Genomic_DNA"/>
</dbReference>
<protein>
    <submittedName>
        <fullName evidence="3">DUF1707 and DUF2154 domain-containing protein</fullName>
    </submittedName>
</protein>
<evidence type="ECO:0000259" key="1">
    <source>
        <dbReference type="Pfam" id="PF08044"/>
    </source>
</evidence>
<accession>A0A4V2XWY0</accession>
<feature type="domain" description="Cell wall-active antibiotics response LiaF-like C-terminal" evidence="2">
    <location>
        <begin position="119"/>
        <end position="177"/>
    </location>
</feature>
<feature type="domain" description="DUF1707" evidence="1">
    <location>
        <begin position="10"/>
        <end position="62"/>
    </location>
</feature>
<reference evidence="3 4" key="1">
    <citation type="submission" date="2019-02" db="EMBL/GenBank/DDBJ databases">
        <title>Draft genome sequences of novel Actinobacteria.</title>
        <authorList>
            <person name="Sahin N."/>
            <person name="Ay H."/>
            <person name="Saygin H."/>
        </authorList>
    </citation>
    <scope>NUCLEOTIDE SEQUENCE [LARGE SCALE GENOMIC DNA]</scope>
    <source>
        <strain evidence="3 4">KC603</strain>
    </source>
</reference>
<dbReference type="Proteomes" id="UP000295621">
    <property type="component" value="Unassembled WGS sequence"/>
</dbReference>